<dbReference type="Gene3D" id="3.20.20.30">
    <property type="entry name" value="Luciferase-like domain"/>
    <property type="match status" value="1"/>
</dbReference>
<dbReference type="EMBL" id="CAEZSR010000267">
    <property type="protein sequence ID" value="CAB4595501.1"/>
    <property type="molecule type" value="Genomic_DNA"/>
</dbReference>
<sequence length="310" mass="33078">MSADPADSVAPARSRRTRLGIQLPEVERLVRWPEYASMARAAEEVGFDSVWVGDHLLYRGDGRPERGPWEAFTLLASLAAVTERVLLGPLVACTGFHPPAVLAKMASTVDEISGGRLVLGLGAGWNRSEFDAFGIPYDRRVDRFEEAWTIIAAIAAGGRSTLQGRWWQTDDAVLVPPRRDGGGIPLMVGSNGERMLRITLPAASAWNTWFTEFANTAEGFAARSERVSGLAAEAGREPSDVLRSACVLVRLGDGGERPHDPAAPAITGSGGVIAARLRELADAGADEIIVVCDPITEVSIRALGEVISAL</sequence>
<organism evidence="6">
    <name type="scientific">freshwater metagenome</name>
    <dbReference type="NCBI Taxonomy" id="449393"/>
    <lineage>
        <taxon>unclassified sequences</taxon>
        <taxon>metagenomes</taxon>
        <taxon>ecological metagenomes</taxon>
    </lineage>
</organism>
<keyword evidence="1" id="KW-0285">Flavoprotein</keyword>
<keyword evidence="4" id="KW-0503">Monooxygenase</keyword>
<evidence type="ECO:0000256" key="3">
    <source>
        <dbReference type="ARBA" id="ARBA00023002"/>
    </source>
</evidence>
<reference evidence="6" key="1">
    <citation type="submission" date="2020-05" db="EMBL/GenBank/DDBJ databases">
        <authorList>
            <person name="Chiriac C."/>
            <person name="Salcher M."/>
            <person name="Ghai R."/>
            <person name="Kavagutti S V."/>
        </authorList>
    </citation>
    <scope>NUCLEOTIDE SEQUENCE</scope>
</reference>
<evidence type="ECO:0000259" key="5">
    <source>
        <dbReference type="Pfam" id="PF00296"/>
    </source>
</evidence>
<accession>A0A6J6G323</accession>
<protein>
    <submittedName>
        <fullName evidence="6">Unannotated protein</fullName>
    </submittedName>
</protein>
<evidence type="ECO:0000313" key="6">
    <source>
        <dbReference type="EMBL" id="CAB4595501.1"/>
    </source>
</evidence>
<dbReference type="GO" id="GO:0008726">
    <property type="term" value="F:alkanesulfonate monooxygenase activity"/>
    <property type="evidence" value="ECO:0007669"/>
    <property type="project" value="TreeGrafter"/>
</dbReference>
<keyword evidence="2" id="KW-0288">FMN</keyword>
<dbReference type="Pfam" id="PF00296">
    <property type="entry name" value="Bac_luciferase"/>
    <property type="match status" value="1"/>
</dbReference>
<feature type="domain" description="Luciferase-like" evidence="5">
    <location>
        <begin position="31"/>
        <end position="266"/>
    </location>
</feature>
<gene>
    <name evidence="6" type="ORF">UFOPK1493_03980</name>
</gene>
<dbReference type="InterPro" id="IPR050172">
    <property type="entry name" value="SsuD_RutA_monooxygenase"/>
</dbReference>
<keyword evidence="3" id="KW-0560">Oxidoreductase</keyword>
<dbReference type="GO" id="GO:0046306">
    <property type="term" value="P:alkanesulfonate catabolic process"/>
    <property type="evidence" value="ECO:0007669"/>
    <property type="project" value="TreeGrafter"/>
</dbReference>
<name>A0A6J6G323_9ZZZZ</name>
<dbReference type="AlphaFoldDB" id="A0A6J6G323"/>
<dbReference type="PANTHER" id="PTHR42847:SF4">
    <property type="entry name" value="ALKANESULFONATE MONOOXYGENASE-RELATED"/>
    <property type="match status" value="1"/>
</dbReference>
<evidence type="ECO:0000256" key="1">
    <source>
        <dbReference type="ARBA" id="ARBA00022630"/>
    </source>
</evidence>
<proteinExistence type="predicted"/>
<evidence type="ECO:0000256" key="2">
    <source>
        <dbReference type="ARBA" id="ARBA00022643"/>
    </source>
</evidence>
<dbReference type="PANTHER" id="PTHR42847">
    <property type="entry name" value="ALKANESULFONATE MONOOXYGENASE"/>
    <property type="match status" value="1"/>
</dbReference>
<dbReference type="SUPFAM" id="SSF51679">
    <property type="entry name" value="Bacterial luciferase-like"/>
    <property type="match status" value="1"/>
</dbReference>
<evidence type="ECO:0000256" key="4">
    <source>
        <dbReference type="ARBA" id="ARBA00023033"/>
    </source>
</evidence>
<dbReference type="InterPro" id="IPR036661">
    <property type="entry name" value="Luciferase-like_sf"/>
</dbReference>
<dbReference type="InterPro" id="IPR011251">
    <property type="entry name" value="Luciferase-like_dom"/>
</dbReference>